<keyword evidence="2" id="KW-1133">Transmembrane helix</keyword>
<dbReference type="PANTHER" id="PTHR24637">
    <property type="entry name" value="COLLAGEN"/>
    <property type="match status" value="1"/>
</dbReference>
<gene>
    <name evidence="3" type="ORF">LSH36_687g01027</name>
</gene>
<dbReference type="EMBL" id="JAODUP010000687">
    <property type="protein sequence ID" value="KAK2145333.1"/>
    <property type="molecule type" value="Genomic_DNA"/>
</dbReference>
<protein>
    <submittedName>
        <fullName evidence="3">Uncharacterized protein</fullName>
    </submittedName>
</protein>
<feature type="compositionally biased region" description="Low complexity" evidence="1">
    <location>
        <begin position="232"/>
        <end position="242"/>
    </location>
</feature>
<feature type="compositionally biased region" description="Basic and acidic residues" evidence="1">
    <location>
        <begin position="244"/>
        <end position="260"/>
    </location>
</feature>
<feature type="compositionally biased region" description="Low complexity" evidence="1">
    <location>
        <begin position="198"/>
        <end position="218"/>
    </location>
</feature>
<keyword evidence="4" id="KW-1185">Reference proteome</keyword>
<keyword evidence="2" id="KW-0812">Transmembrane</keyword>
<feature type="compositionally biased region" description="Basic and acidic residues" evidence="1">
    <location>
        <begin position="392"/>
        <end position="402"/>
    </location>
</feature>
<sequence length="418" mass="44977">MVSHEGRVHMIGNDLEARVTGVEYASVIFLLNDILPPDGVIFAFSAFFRAQTKVHYQIWRPVNATSSGANGQNFILLADFPIMPTMDMQREDMYIESLLSVQCVRVQSTDRVGVFFEEAPGAVAYAFDATHPEALASTLKNSSAPYQEGEEVTFDPLTFPYDFSVVAYVDTDLSGVPDDADRPDCPKGLLIPDYIKATLPPTTTTTPPTGAPGATGPAGPRGPPGPKGDPGKYGATGATGPAGKDGKDGKDGTDGKDGKDGPVGPPGPPGSAGNSTNSLFGSDPLPKPAVNSQLSNPWMTLAPLIWLAVLTLIVLIVIIIVIQGQRKREEDKRRHESMNGGNGIYVQPTSLENVANIDGRRDRLQSSKSDAPEPQWISGMREESESQFSHDTIQKNDVKSPHYIDMSSIQDNPEIHNY</sequence>
<dbReference type="PANTHER" id="PTHR24637:SF421">
    <property type="entry name" value="CUTICLE COLLAGEN DPY-2"/>
    <property type="match status" value="1"/>
</dbReference>
<proteinExistence type="predicted"/>
<feature type="region of interest" description="Disordered" evidence="1">
    <location>
        <begin position="198"/>
        <end position="284"/>
    </location>
</feature>
<accession>A0AAD9J3D1</accession>
<dbReference type="AlphaFoldDB" id="A0AAD9J3D1"/>
<dbReference type="Pfam" id="PF01391">
    <property type="entry name" value="Collagen"/>
    <property type="match status" value="1"/>
</dbReference>
<reference evidence="3" key="1">
    <citation type="journal article" date="2023" name="Mol. Biol. Evol.">
        <title>Third-Generation Sequencing Reveals the Adaptive Role of the Epigenome in Three Deep-Sea Polychaetes.</title>
        <authorList>
            <person name="Perez M."/>
            <person name="Aroh O."/>
            <person name="Sun Y."/>
            <person name="Lan Y."/>
            <person name="Juniper S.K."/>
            <person name="Young C.R."/>
            <person name="Angers B."/>
            <person name="Qian P.Y."/>
        </authorList>
    </citation>
    <scope>NUCLEOTIDE SEQUENCE</scope>
    <source>
        <strain evidence="3">P08H-3</strain>
    </source>
</reference>
<dbReference type="Proteomes" id="UP001208570">
    <property type="component" value="Unassembled WGS sequence"/>
</dbReference>
<feature type="transmembrane region" description="Helical" evidence="2">
    <location>
        <begin position="298"/>
        <end position="322"/>
    </location>
</feature>
<feature type="region of interest" description="Disordered" evidence="1">
    <location>
        <begin position="326"/>
        <end position="418"/>
    </location>
</feature>
<name>A0AAD9J3D1_9ANNE</name>
<evidence type="ECO:0000256" key="1">
    <source>
        <dbReference type="SAM" id="MobiDB-lite"/>
    </source>
</evidence>
<comment type="caution">
    <text evidence="3">The sequence shown here is derived from an EMBL/GenBank/DDBJ whole genome shotgun (WGS) entry which is preliminary data.</text>
</comment>
<dbReference type="InterPro" id="IPR008160">
    <property type="entry name" value="Collagen"/>
</dbReference>
<keyword evidence="2" id="KW-0472">Membrane</keyword>
<feature type="compositionally biased region" description="Basic and acidic residues" evidence="1">
    <location>
        <begin position="326"/>
        <end position="337"/>
    </location>
</feature>
<evidence type="ECO:0000313" key="3">
    <source>
        <dbReference type="EMBL" id="KAK2145333.1"/>
    </source>
</evidence>
<evidence type="ECO:0000256" key="2">
    <source>
        <dbReference type="SAM" id="Phobius"/>
    </source>
</evidence>
<evidence type="ECO:0000313" key="4">
    <source>
        <dbReference type="Proteomes" id="UP001208570"/>
    </source>
</evidence>
<organism evidence="3 4">
    <name type="scientific">Paralvinella palmiformis</name>
    <dbReference type="NCBI Taxonomy" id="53620"/>
    <lineage>
        <taxon>Eukaryota</taxon>
        <taxon>Metazoa</taxon>
        <taxon>Spiralia</taxon>
        <taxon>Lophotrochozoa</taxon>
        <taxon>Annelida</taxon>
        <taxon>Polychaeta</taxon>
        <taxon>Sedentaria</taxon>
        <taxon>Canalipalpata</taxon>
        <taxon>Terebellida</taxon>
        <taxon>Terebelliformia</taxon>
        <taxon>Alvinellidae</taxon>
        <taxon>Paralvinella</taxon>
    </lineage>
</organism>